<dbReference type="RefSeq" id="WP_167795827.1">
    <property type="nucleotide sequence ID" value="NZ_CP108323.1"/>
</dbReference>
<protein>
    <submittedName>
        <fullName evidence="3">DUF4097 family beta strand repeat protein</fullName>
    </submittedName>
</protein>
<comment type="caution">
    <text evidence="3">The sequence shown here is derived from an EMBL/GenBank/DDBJ whole genome shotgun (WGS) entry which is preliminary data.</text>
</comment>
<evidence type="ECO:0000313" key="4">
    <source>
        <dbReference type="Proteomes" id="UP000587608"/>
    </source>
</evidence>
<feature type="domain" description="DUF4097" evidence="2">
    <location>
        <begin position="139"/>
        <end position="250"/>
    </location>
</feature>
<gene>
    <name evidence="3" type="ORF">H1X69_14395</name>
</gene>
<evidence type="ECO:0000259" key="2">
    <source>
        <dbReference type="Pfam" id="PF13349"/>
    </source>
</evidence>
<evidence type="ECO:0000313" key="3">
    <source>
        <dbReference type="EMBL" id="MBA5222604.1"/>
    </source>
</evidence>
<reference evidence="3 4" key="1">
    <citation type="submission" date="2020-07" db="EMBL/GenBank/DDBJ databases">
        <title>Differential regulation of undecylprodigiosin biosynthesis in the yeast-scavenging Streptomyces strain MBK6.</title>
        <authorList>
            <person name="Baral B."/>
            <person name="Siitonen V."/>
            <person name="Laughlin M."/>
            <person name="Yamada K."/>
            <person name="Ilomaeki M."/>
            <person name="Metsae-Ketelae M."/>
            <person name="Niemi J."/>
        </authorList>
    </citation>
    <scope>NUCLEOTIDE SEQUENCE [LARGE SCALE GENOMIC DNA]</scope>
    <source>
        <strain evidence="3 4">MBK6</strain>
    </source>
</reference>
<dbReference type="PROSITE" id="PS51257">
    <property type="entry name" value="PROKAR_LIPOPROTEIN"/>
    <property type="match status" value="1"/>
</dbReference>
<dbReference type="Pfam" id="PF13349">
    <property type="entry name" value="DUF4097"/>
    <property type="match status" value="1"/>
</dbReference>
<dbReference type="AlphaFoldDB" id="A0A7W2DTC5"/>
<accession>A0A7W2DTC5</accession>
<dbReference type="Proteomes" id="UP000587608">
    <property type="component" value="Unassembled WGS sequence"/>
</dbReference>
<dbReference type="InterPro" id="IPR025164">
    <property type="entry name" value="Toastrack_DUF4097"/>
</dbReference>
<dbReference type="EMBL" id="JACERG010000010">
    <property type="protein sequence ID" value="MBA5222604.1"/>
    <property type="molecule type" value="Genomic_DNA"/>
</dbReference>
<proteinExistence type="predicted"/>
<name>A0A7W2DTC5_9ACTN</name>
<dbReference type="GeneID" id="96784423"/>
<organism evidence="3 4">
    <name type="scientific">Streptomyces griseoaurantiacus</name>
    <dbReference type="NCBI Taxonomy" id="68213"/>
    <lineage>
        <taxon>Bacteria</taxon>
        <taxon>Bacillati</taxon>
        <taxon>Actinomycetota</taxon>
        <taxon>Actinomycetes</taxon>
        <taxon>Kitasatosporales</taxon>
        <taxon>Streptomycetaceae</taxon>
        <taxon>Streptomyces</taxon>
        <taxon>Streptomyces aurantiacus group</taxon>
    </lineage>
</organism>
<sequence>MGRTANRRRGLWATAVLGGIVAVAAGCGADAGDDTSPDHRSFALHGRTLTVDSDDSTLVLVPGDGDKVRVTRWFKGKVVLGGDPKVSWKVDGDRLVLRTHCSGFVADCSAKHRIEVPRGVAVKVREDDGGVTARGFRSAVDIRTADGTVRVSDVTGPLSLHSDDGSVHASGVGSRRVRVGTKDGSVHLDMRAVPDRVEAESDDGSLTLTLPHAAYRVTATSKDGSVHVSVPRDKGSAHVIGARTQDGSVTVRPAGD</sequence>
<evidence type="ECO:0000256" key="1">
    <source>
        <dbReference type="SAM" id="SignalP"/>
    </source>
</evidence>
<feature type="signal peptide" evidence="1">
    <location>
        <begin position="1"/>
        <end position="24"/>
    </location>
</feature>
<feature type="chain" id="PRO_5030959165" evidence="1">
    <location>
        <begin position="25"/>
        <end position="256"/>
    </location>
</feature>
<keyword evidence="1" id="KW-0732">Signal</keyword>